<accession>D5LH17</accession>
<dbReference type="RefSeq" id="YP_009168925.1">
    <property type="nucleotide sequence ID" value="NC_027995.1"/>
</dbReference>
<reference evidence="1 2" key="1">
    <citation type="journal article" date="2011" name="Vet. Microbiol.">
        <title>Complete genome sequence of vB_EcoM_ECO1230-10: a coliphage with therapeutic potential for bovine metritis.</title>
        <authorList>
            <person name="Santos T.M."/>
            <person name="Bicalho R.C."/>
        </authorList>
    </citation>
    <scope>NUCLEOTIDE SEQUENCE [LARGE SCALE GENOMIC DNA]</scope>
</reference>
<protein>
    <submittedName>
        <fullName evidence="1">Conserved phage protein</fullName>
    </submittedName>
</protein>
<dbReference type="EMBL" id="GU903191">
    <property type="protein sequence ID" value="ADE87948.1"/>
    <property type="molecule type" value="Genomic_DNA"/>
</dbReference>
<proteinExistence type="predicted"/>
<name>D5LH17_9CAUD</name>
<dbReference type="OrthoDB" id="14606at10239"/>
<evidence type="ECO:0000313" key="1">
    <source>
        <dbReference type="EMBL" id="ADE87948.1"/>
    </source>
</evidence>
<organism evidence="1 2">
    <name type="scientific">Escherichia phage vB_EcoM_ECO1230-10</name>
    <dbReference type="NCBI Taxonomy" id="669875"/>
    <lineage>
        <taxon>Viruses</taxon>
        <taxon>Duplodnaviria</taxon>
        <taxon>Heunggongvirae</taxon>
        <taxon>Uroviricota</taxon>
        <taxon>Caudoviricetes</taxon>
        <taxon>Iiscvirinae</taxon>
        <taxon>Jilinvirus</taxon>
        <taxon>Jilinvirus CVM10</taxon>
    </lineage>
</organism>
<dbReference type="KEGG" id="vg:26042281"/>
<dbReference type="GeneID" id="26042281"/>
<dbReference type="Proteomes" id="UP000002374">
    <property type="component" value="Segment"/>
</dbReference>
<sequence>MSKGIIICLCDITGVMAKPWVDAGYEAVLVDPQHPEGVHVDGAITRVGHIIDHPATWDILRRTVSTGHVVFVMGFPPCTDLAVSGARWFSTKREADPAFQFKAMHVVWQCQIIGEMAGVPWAVENPVSQISSLWRKPDYAFNPADFTGYCANDNYTKKTCLWTGGGFVMPEAFRDETLGAPDDRIHKCPPGPERANIRSATPLGFAIAVFNANATHLRHANDNEPSSGEAVA</sequence>
<keyword evidence="2" id="KW-1185">Reference proteome</keyword>
<evidence type="ECO:0000313" key="2">
    <source>
        <dbReference type="Proteomes" id="UP000002374"/>
    </source>
</evidence>